<dbReference type="CDD" id="cd11340">
    <property type="entry name" value="AmyAc_bac_CMD_like_3"/>
    <property type="match status" value="1"/>
</dbReference>
<dbReference type="GO" id="GO:0005975">
    <property type="term" value="P:carbohydrate metabolic process"/>
    <property type="evidence" value="ECO:0007669"/>
    <property type="project" value="InterPro"/>
</dbReference>
<evidence type="ECO:0000256" key="2">
    <source>
        <dbReference type="ARBA" id="ARBA00023295"/>
    </source>
</evidence>
<dbReference type="EMBL" id="JACHVC010000008">
    <property type="protein sequence ID" value="MBC2606244.1"/>
    <property type="molecule type" value="Genomic_DNA"/>
</dbReference>
<dbReference type="InterPro" id="IPR015171">
    <property type="entry name" value="Cyc-maltodext_N"/>
</dbReference>
<dbReference type="SUPFAM" id="SSF81296">
    <property type="entry name" value="E set domains"/>
    <property type="match status" value="1"/>
</dbReference>
<reference evidence="5 6" key="1">
    <citation type="submission" date="2020-07" db="EMBL/GenBank/DDBJ databases">
        <authorList>
            <person name="Feng X."/>
        </authorList>
    </citation>
    <scope>NUCLEOTIDE SEQUENCE [LARGE SCALE GENOMIC DNA]</scope>
    <source>
        <strain evidence="5 6">JCM23202</strain>
    </source>
</reference>
<gene>
    <name evidence="5" type="ORF">H5P27_09310</name>
</gene>
<dbReference type="Pfam" id="PF10438">
    <property type="entry name" value="Cyc-maltodext_C"/>
    <property type="match status" value="1"/>
</dbReference>
<dbReference type="InterPro" id="IPR006047">
    <property type="entry name" value="GH13_cat_dom"/>
</dbReference>
<dbReference type="PANTHER" id="PTHR10357">
    <property type="entry name" value="ALPHA-AMYLASE FAMILY MEMBER"/>
    <property type="match status" value="1"/>
</dbReference>
<accession>A0A7X1E8D8</accession>
<dbReference type="Pfam" id="PF09087">
    <property type="entry name" value="Cyc-maltodext_N"/>
    <property type="match status" value="1"/>
</dbReference>
<feature type="signal peptide" evidence="3">
    <location>
        <begin position="1"/>
        <end position="20"/>
    </location>
</feature>
<dbReference type="PANTHER" id="PTHR10357:SF210">
    <property type="entry name" value="MALTODEXTRIN GLUCOSIDASE"/>
    <property type="match status" value="1"/>
</dbReference>
<dbReference type="InterPro" id="IPR019492">
    <property type="entry name" value="Cyclo-malto-dextrinase_C"/>
</dbReference>
<dbReference type="Proteomes" id="UP000526501">
    <property type="component" value="Unassembled WGS sequence"/>
</dbReference>
<dbReference type="Pfam" id="PF00128">
    <property type="entry name" value="Alpha-amylase"/>
    <property type="match status" value="1"/>
</dbReference>
<dbReference type="SUPFAM" id="SSF51445">
    <property type="entry name" value="(Trans)glycosidases"/>
    <property type="match status" value="1"/>
</dbReference>
<comment type="caution">
    <text evidence="5">The sequence shown here is derived from an EMBL/GenBank/DDBJ whole genome shotgun (WGS) entry which is preliminary data.</text>
</comment>
<dbReference type="RefSeq" id="WP_185660130.1">
    <property type="nucleotide sequence ID" value="NZ_CAWPOO010000008.1"/>
</dbReference>
<evidence type="ECO:0000259" key="4">
    <source>
        <dbReference type="SMART" id="SM00642"/>
    </source>
</evidence>
<dbReference type="InterPro" id="IPR017853">
    <property type="entry name" value="GH"/>
</dbReference>
<keyword evidence="3" id="KW-0732">Signal</keyword>
<dbReference type="InterPro" id="IPR013783">
    <property type="entry name" value="Ig-like_fold"/>
</dbReference>
<dbReference type="Gene3D" id="2.60.40.1180">
    <property type="entry name" value="Golgi alpha-mannosidase II"/>
    <property type="match status" value="1"/>
</dbReference>
<proteinExistence type="predicted"/>
<evidence type="ECO:0000256" key="1">
    <source>
        <dbReference type="ARBA" id="ARBA00022801"/>
    </source>
</evidence>
<evidence type="ECO:0000313" key="5">
    <source>
        <dbReference type="EMBL" id="MBC2606244.1"/>
    </source>
</evidence>
<dbReference type="GO" id="GO:0016798">
    <property type="term" value="F:hydrolase activity, acting on glycosyl bonds"/>
    <property type="evidence" value="ECO:0007669"/>
    <property type="project" value="UniProtKB-KW"/>
</dbReference>
<dbReference type="AlphaFoldDB" id="A0A7X1E8D8"/>
<keyword evidence="1 5" id="KW-0378">Hydrolase</keyword>
<keyword evidence="2" id="KW-0326">Glycosidase</keyword>
<dbReference type="Gene3D" id="3.20.20.80">
    <property type="entry name" value="Glycosidases"/>
    <property type="match status" value="1"/>
</dbReference>
<name>A0A7X1E8D8_9BACT</name>
<sequence>MTLRSLLTCVCLILASKANSQNFERVEPPFWWANMPVSELQIQIYGENVGTYRASLDTPGIKISKQVAVDSTNYLFLYLEIDPTVKPGIIPIEFKNSEDSFIYEYELRKRDPVEGRNQGFDASDLIYLMMPDRFANGSLENDNIDGLTETVDRSDPTKRQGGDVQGIQQHLDYLKDLGMTAIWVTPIFENNSPPDYGGYHGYAATDLYRVDRRLGSNEDYRDLVRDTHKRGMKVIMDMIHNHIGLDHWWMSDLPTQDWVHDVNKYGYTNFKGTVQGDPNASQYDRDKLVKGWFVPYMPDLNQRNELLADYLIQNSIWWIEYSGIDGIRMDTYLYPYPEYMARWAKEVIEAYPDFNIVGEAWTETVAHESYWQDDSANSDGYDSQLPSVTDFPLCFAIRNGLTEDFGWETGISRVYYAFSQDRLYHDPNHNVIFLDNHDMGRIFEQVGKDEDLFKIAYSILLTARGIPQVYYGTELMMGHENRGGDDEAWRQTMPGGWPGDERSVFTTEGRTEKENEVLAYMKAMNHWRMESEAIHQGKLLQFVTDEGTFVYFRILEDQAVMIAINTNEESATLESARFAEVLDSFSRVMLVPEGSNYSIESKLTINPKSALILDLHK</sequence>
<dbReference type="InterPro" id="IPR014756">
    <property type="entry name" value="Ig_E-set"/>
</dbReference>
<protein>
    <submittedName>
        <fullName evidence="5">Glycoside hydrolase family 13 protein</fullName>
    </submittedName>
</protein>
<dbReference type="Gene3D" id="2.60.40.10">
    <property type="entry name" value="Immunoglobulins"/>
    <property type="match status" value="1"/>
</dbReference>
<feature type="domain" description="Glycosyl hydrolase family 13 catalytic" evidence="4">
    <location>
        <begin position="128"/>
        <end position="528"/>
    </location>
</feature>
<dbReference type="SMART" id="SM00642">
    <property type="entry name" value="Aamy"/>
    <property type="match status" value="1"/>
</dbReference>
<feature type="chain" id="PRO_5031334586" evidence="3">
    <location>
        <begin position="21"/>
        <end position="617"/>
    </location>
</feature>
<dbReference type="InterPro" id="IPR013780">
    <property type="entry name" value="Glyco_hydro_b"/>
</dbReference>
<evidence type="ECO:0000256" key="3">
    <source>
        <dbReference type="SAM" id="SignalP"/>
    </source>
</evidence>
<keyword evidence="6" id="KW-1185">Reference proteome</keyword>
<dbReference type="SUPFAM" id="SSF51011">
    <property type="entry name" value="Glycosyl hydrolase domain"/>
    <property type="match status" value="1"/>
</dbReference>
<evidence type="ECO:0000313" key="6">
    <source>
        <dbReference type="Proteomes" id="UP000526501"/>
    </source>
</evidence>
<organism evidence="5 6">
    <name type="scientific">Pelagicoccus albus</name>
    <dbReference type="NCBI Taxonomy" id="415222"/>
    <lineage>
        <taxon>Bacteria</taxon>
        <taxon>Pseudomonadati</taxon>
        <taxon>Verrucomicrobiota</taxon>
        <taxon>Opitutia</taxon>
        <taxon>Puniceicoccales</taxon>
        <taxon>Pelagicoccaceae</taxon>
        <taxon>Pelagicoccus</taxon>
    </lineage>
</organism>